<dbReference type="EMBL" id="WOCE01000018">
    <property type="protein sequence ID" value="KAE9594070.1"/>
    <property type="molecule type" value="Genomic_DNA"/>
</dbReference>
<sequence>MVQRVRDCMRYAIVAKGERLMHHNERILLLICWLKLNGENPTFLVFF</sequence>
<name>A0A6A4NY31_LUPAL</name>
<gene>
    <name evidence="1" type="ORF">Lalb_Chr18g0049861</name>
</gene>
<evidence type="ECO:0000313" key="1">
    <source>
        <dbReference type="EMBL" id="KAE9594070.1"/>
    </source>
</evidence>
<dbReference type="AlphaFoldDB" id="A0A6A4NY31"/>
<keyword evidence="2" id="KW-1185">Reference proteome</keyword>
<proteinExistence type="predicted"/>
<evidence type="ECO:0000313" key="2">
    <source>
        <dbReference type="Proteomes" id="UP000447434"/>
    </source>
</evidence>
<reference evidence="2" key="1">
    <citation type="journal article" date="2020" name="Nat. Commun.">
        <title>Genome sequence of the cluster root forming white lupin.</title>
        <authorList>
            <person name="Hufnagel B."/>
            <person name="Marques A."/>
            <person name="Soriano A."/>
            <person name="Marques L."/>
            <person name="Divol F."/>
            <person name="Doumas P."/>
            <person name="Sallet E."/>
            <person name="Mancinotti D."/>
            <person name="Carrere S."/>
            <person name="Marande W."/>
            <person name="Arribat S."/>
            <person name="Keller J."/>
            <person name="Huneau C."/>
            <person name="Blein T."/>
            <person name="Aime D."/>
            <person name="Laguerre M."/>
            <person name="Taylor J."/>
            <person name="Schubert V."/>
            <person name="Nelson M."/>
            <person name="Geu-Flores F."/>
            <person name="Crespi M."/>
            <person name="Gallardo-Guerrero K."/>
            <person name="Delaux P.-M."/>
            <person name="Salse J."/>
            <person name="Berges H."/>
            <person name="Guyot R."/>
            <person name="Gouzy J."/>
            <person name="Peret B."/>
        </authorList>
    </citation>
    <scope>NUCLEOTIDE SEQUENCE [LARGE SCALE GENOMIC DNA]</scope>
    <source>
        <strain evidence="2">cv. Amiga</strain>
    </source>
</reference>
<organism evidence="1 2">
    <name type="scientific">Lupinus albus</name>
    <name type="common">White lupine</name>
    <name type="synonym">Lupinus termis</name>
    <dbReference type="NCBI Taxonomy" id="3870"/>
    <lineage>
        <taxon>Eukaryota</taxon>
        <taxon>Viridiplantae</taxon>
        <taxon>Streptophyta</taxon>
        <taxon>Embryophyta</taxon>
        <taxon>Tracheophyta</taxon>
        <taxon>Spermatophyta</taxon>
        <taxon>Magnoliopsida</taxon>
        <taxon>eudicotyledons</taxon>
        <taxon>Gunneridae</taxon>
        <taxon>Pentapetalae</taxon>
        <taxon>rosids</taxon>
        <taxon>fabids</taxon>
        <taxon>Fabales</taxon>
        <taxon>Fabaceae</taxon>
        <taxon>Papilionoideae</taxon>
        <taxon>50 kb inversion clade</taxon>
        <taxon>genistoids sensu lato</taxon>
        <taxon>core genistoids</taxon>
        <taxon>Genisteae</taxon>
        <taxon>Lupinus</taxon>
    </lineage>
</organism>
<comment type="caution">
    <text evidence="1">The sequence shown here is derived from an EMBL/GenBank/DDBJ whole genome shotgun (WGS) entry which is preliminary data.</text>
</comment>
<accession>A0A6A4NY31</accession>
<dbReference type="Proteomes" id="UP000447434">
    <property type="component" value="Chromosome 18"/>
</dbReference>
<protein>
    <submittedName>
        <fullName evidence="1">Uncharacterized protein</fullName>
    </submittedName>
</protein>